<dbReference type="SUPFAM" id="SSF53335">
    <property type="entry name" value="S-adenosyl-L-methionine-dependent methyltransferases"/>
    <property type="match status" value="1"/>
</dbReference>
<dbReference type="GO" id="GO:0032259">
    <property type="term" value="P:methylation"/>
    <property type="evidence" value="ECO:0007669"/>
    <property type="project" value="UniProtKB-KW"/>
</dbReference>
<keyword evidence="2" id="KW-0808">Transferase</keyword>
<evidence type="ECO:0000313" key="2">
    <source>
        <dbReference type="EMBL" id="AXI99636.1"/>
    </source>
</evidence>
<sequence>MVRFLSEKVQQSSRPLRILELGPGTGTLTKAILRVIRPQDSLDLVEINPHFCRMLRREFRHPNMQVHYADLLEFNPEEKFDYIFSSIPYESIPEEVSKGMWEQKLKLCKPGGLISYYKYVNFNHFRCKFEKELVETCSIDRSFVIRNFPPAQLFTLRIGKEPEAAPAPVKLARKKNSKPRFMLTA</sequence>
<proteinExistence type="predicted"/>
<reference evidence="2 3" key="1">
    <citation type="submission" date="2018-03" db="EMBL/GenBank/DDBJ databases">
        <title>Phenotypic and genomic properties of Cyclonatronum proteinivorum gen. nov., sp. nov., a haloalkaliphilic bacteroidete from soda lakes possessing Na+-translocating rhodopsin.</title>
        <authorList>
            <person name="Toshchakov S.V."/>
            <person name="Korzhenkov A."/>
            <person name="Samarov N.I."/>
            <person name="Kublanov I.V."/>
            <person name="Muntyan M.S."/>
            <person name="Sorokin D.Y."/>
        </authorList>
    </citation>
    <scope>NUCLEOTIDE SEQUENCE [LARGE SCALE GENOMIC DNA]</scope>
    <source>
        <strain evidence="2 3">Omega</strain>
    </source>
</reference>
<dbReference type="Proteomes" id="UP000254808">
    <property type="component" value="Chromosome"/>
</dbReference>
<dbReference type="EMBL" id="CP027806">
    <property type="protein sequence ID" value="AXI99636.1"/>
    <property type="molecule type" value="Genomic_DNA"/>
</dbReference>
<evidence type="ECO:0000313" key="3">
    <source>
        <dbReference type="Proteomes" id="UP000254808"/>
    </source>
</evidence>
<gene>
    <name evidence="2" type="ORF">CYPRO_0349</name>
</gene>
<keyword evidence="2" id="KW-0489">Methyltransferase</keyword>
<organism evidence="2 3">
    <name type="scientific">Cyclonatronum proteinivorum</name>
    <dbReference type="NCBI Taxonomy" id="1457365"/>
    <lineage>
        <taxon>Bacteria</taxon>
        <taxon>Pseudomonadati</taxon>
        <taxon>Balneolota</taxon>
        <taxon>Balneolia</taxon>
        <taxon>Balneolales</taxon>
        <taxon>Cyclonatronaceae</taxon>
        <taxon>Cyclonatronum</taxon>
    </lineage>
</organism>
<dbReference type="CDD" id="cd02440">
    <property type="entry name" value="AdoMet_MTases"/>
    <property type="match status" value="1"/>
</dbReference>
<dbReference type="InterPro" id="IPR029063">
    <property type="entry name" value="SAM-dependent_MTases_sf"/>
</dbReference>
<dbReference type="Pfam" id="PF13649">
    <property type="entry name" value="Methyltransf_25"/>
    <property type="match status" value="1"/>
</dbReference>
<dbReference type="AlphaFoldDB" id="A0A345UGN5"/>
<dbReference type="Gene3D" id="3.40.50.150">
    <property type="entry name" value="Vaccinia Virus protein VP39"/>
    <property type="match status" value="1"/>
</dbReference>
<accession>A0A345UGN5</accession>
<dbReference type="GO" id="GO:0008168">
    <property type="term" value="F:methyltransferase activity"/>
    <property type="evidence" value="ECO:0007669"/>
    <property type="project" value="UniProtKB-KW"/>
</dbReference>
<dbReference type="InterPro" id="IPR041698">
    <property type="entry name" value="Methyltransf_25"/>
</dbReference>
<protein>
    <submittedName>
        <fullName evidence="2">Phosphatidylethanolamine/phosphatidyl-N-methylethanolamine N-methyltransferase</fullName>
    </submittedName>
</protein>
<evidence type="ECO:0000259" key="1">
    <source>
        <dbReference type="Pfam" id="PF13649"/>
    </source>
</evidence>
<name>A0A345UGN5_9BACT</name>
<feature type="domain" description="Methyltransferase" evidence="1">
    <location>
        <begin position="18"/>
        <end position="112"/>
    </location>
</feature>
<dbReference type="KEGG" id="cprv:CYPRO_0349"/>
<keyword evidence="3" id="KW-1185">Reference proteome</keyword>